<proteinExistence type="inferred from homology"/>
<dbReference type="EMBL" id="CP138327">
    <property type="protein sequence ID" value="WXT99906.1"/>
    <property type="molecule type" value="Genomic_DNA"/>
</dbReference>
<feature type="domain" description="Bacterial sugar transferase" evidence="3">
    <location>
        <begin position="9"/>
        <end position="192"/>
    </location>
</feature>
<keyword evidence="2" id="KW-1133">Transmembrane helix</keyword>
<dbReference type="EC" id="2.7.8.31" evidence="4"/>
<dbReference type="Pfam" id="PF02397">
    <property type="entry name" value="Bac_transf"/>
    <property type="match status" value="1"/>
</dbReference>
<comment type="similarity">
    <text evidence="1">Belongs to the bacterial sugar transferase family.</text>
</comment>
<keyword evidence="2" id="KW-0812">Transmembrane</keyword>
<evidence type="ECO:0000313" key="4">
    <source>
        <dbReference type="EMBL" id="WXT99906.1"/>
    </source>
</evidence>
<evidence type="ECO:0000256" key="1">
    <source>
        <dbReference type="ARBA" id="ARBA00006464"/>
    </source>
</evidence>
<feature type="transmembrane region" description="Helical" evidence="2">
    <location>
        <begin position="12"/>
        <end position="35"/>
    </location>
</feature>
<dbReference type="InterPro" id="IPR003362">
    <property type="entry name" value="Bact_transf"/>
</dbReference>
<reference evidence="4" key="1">
    <citation type="submission" date="2023-10" db="EMBL/GenBank/DDBJ databases">
        <title>The first scallop-associated chemosynthetic bacterial symbiont.</title>
        <authorList>
            <person name="Lin Y.-T."/>
            <person name="Sun J."/>
            <person name="Ip J.C.-H."/>
            <person name="He X."/>
            <person name="Gao Z.-M."/>
            <person name="Perez M."/>
            <person name="Xu T."/>
            <person name="Qian P.-Y."/>
            <person name="Qiu J.-W."/>
        </authorList>
    </citation>
    <scope>NUCLEOTIDE SEQUENCE</scope>
    <source>
        <strain evidence="4">Gill1</strain>
    </source>
</reference>
<dbReference type="GO" id="GO:0089702">
    <property type="term" value="F:undecaprenyl-phosphate glucose phosphotransferase activity"/>
    <property type="evidence" value="ECO:0007669"/>
    <property type="project" value="UniProtKB-EC"/>
</dbReference>
<evidence type="ECO:0000259" key="3">
    <source>
        <dbReference type="Pfam" id="PF02397"/>
    </source>
</evidence>
<dbReference type="PANTHER" id="PTHR30576:SF0">
    <property type="entry name" value="UNDECAPRENYL-PHOSPHATE N-ACETYLGALACTOSAMINYL 1-PHOSPHATE TRANSFERASE-RELATED"/>
    <property type="match status" value="1"/>
</dbReference>
<protein>
    <submittedName>
        <fullName evidence="4">UDP-glucose:undecaprenyl-phosphate glucose-1-phosphate transferase</fullName>
        <ecNumber evidence="4">2.7.8.31</ecNumber>
    </submittedName>
</protein>
<keyword evidence="4" id="KW-0808">Transferase</keyword>
<gene>
    <name evidence="4" type="primary">wcaJ</name>
    <name evidence="4" type="ORF">Ctma_0612</name>
</gene>
<organism evidence="4">
    <name type="scientific">Catillopecten margaritatus gill symbiont</name>
    <dbReference type="NCBI Taxonomy" id="3083288"/>
    <lineage>
        <taxon>Bacteria</taxon>
        <taxon>Pseudomonadati</taxon>
        <taxon>Pseudomonadota</taxon>
        <taxon>Gammaproteobacteria</taxon>
        <taxon>sulfur-oxidizing symbionts</taxon>
    </lineage>
</organism>
<keyword evidence="2" id="KW-0472">Membrane</keyword>
<dbReference type="AlphaFoldDB" id="A0AAU6PFU8"/>
<name>A0AAU6PFU8_9GAMM</name>
<evidence type="ECO:0000256" key="2">
    <source>
        <dbReference type="SAM" id="Phobius"/>
    </source>
</evidence>
<sequence>MSALNLLIKRIFDIYFGLLGLICVLPLFALIAIGIKLDSKGPVFFRQARLGVNKKPYYIYKFRSMSVGAEQMKGGIFNTENDSRVTGFGGFLRDTSLDELPQFINIVRGEMSFVGPRPPVTYELGDLDDLTPEFEERFRMKPGVTGLAQVSGRNELSWDEKVAFDNQYIELFKKWGILIDIKLILLTIVRVVKNEGSHEIAENVEKDRQRINKKD</sequence>
<accession>A0AAU6PFU8</accession>
<dbReference type="PANTHER" id="PTHR30576">
    <property type="entry name" value="COLANIC BIOSYNTHESIS UDP-GLUCOSE LIPID CARRIER TRANSFERASE"/>
    <property type="match status" value="1"/>
</dbReference>